<gene>
    <name evidence="2" type="ORF">Tco025E_06588</name>
</gene>
<comment type="caution">
    <text evidence="2">The sequence shown here is derived from an EMBL/GenBank/DDBJ whole genome shotgun (WGS) entry which is preliminary data.</text>
</comment>
<proteinExistence type="predicted"/>
<dbReference type="EMBL" id="MKKU01000456">
    <property type="protein sequence ID" value="RNF11654.1"/>
    <property type="molecule type" value="Genomic_DNA"/>
</dbReference>
<reference evidence="2 3" key="1">
    <citation type="journal article" date="2018" name="BMC Genomics">
        <title>Genomic comparison of Trypanosoma conorhini and Trypanosoma rangeli to Trypanosoma cruzi strains of high and low virulence.</title>
        <authorList>
            <person name="Bradwell K.R."/>
            <person name="Koparde V.N."/>
            <person name="Matveyev A.V."/>
            <person name="Serrano M.G."/>
            <person name="Alves J.M."/>
            <person name="Parikh H."/>
            <person name="Huang B."/>
            <person name="Lee V."/>
            <person name="Espinosa-Alvarez O."/>
            <person name="Ortiz P.A."/>
            <person name="Costa-Martins A.G."/>
            <person name="Teixeira M.M."/>
            <person name="Buck G.A."/>
        </authorList>
    </citation>
    <scope>NUCLEOTIDE SEQUENCE [LARGE SCALE GENOMIC DNA]</scope>
    <source>
        <strain evidence="2 3">025E</strain>
    </source>
</reference>
<dbReference type="OrthoDB" id="241197at2759"/>
<keyword evidence="1" id="KW-0175">Coiled coil</keyword>
<name>A0A3R7KQK2_9TRYP</name>
<evidence type="ECO:0000256" key="1">
    <source>
        <dbReference type="SAM" id="Coils"/>
    </source>
</evidence>
<keyword evidence="3" id="KW-1185">Reference proteome</keyword>
<dbReference type="RefSeq" id="XP_029226414.1">
    <property type="nucleotide sequence ID" value="XM_029373463.1"/>
</dbReference>
<dbReference type="GeneID" id="40320199"/>
<organism evidence="2 3">
    <name type="scientific">Trypanosoma conorhini</name>
    <dbReference type="NCBI Taxonomy" id="83891"/>
    <lineage>
        <taxon>Eukaryota</taxon>
        <taxon>Discoba</taxon>
        <taxon>Euglenozoa</taxon>
        <taxon>Kinetoplastea</taxon>
        <taxon>Metakinetoplastina</taxon>
        <taxon>Trypanosomatida</taxon>
        <taxon>Trypanosomatidae</taxon>
        <taxon>Trypanosoma</taxon>
    </lineage>
</organism>
<sequence length="202" mass="23303">MDRILVIQMLHNKAMEQRIRAECDVVFAEEMGFRELISLEEEFKWEEMISWTEMELYQLKLALDEQEMLNHFRSTVIGSFGLDKLVEKGKSLHFSIMALQNRLNRAEEALKISNSGPTGVVQEKLRNWNAEREVLDLQMEQLRLRIARLNQGPDAVAPTTSLRSGVVGSTRNRTEVPTEGIPLSYLTERTREVLSRARDIIS</sequence>
<evidence type="ECO:0000313" key="3">
    <source>
        <dbReference type="Proteomes" id="UP000284403"/>
    </source>
</evidence>
<accession>A0A3R7KQK2</accession>
<dbReference type="AlphaFoldDB" id="A0A3R7KQK2"/>
<feature type="coiled-coil region" evidence="1">
    <location>
        <begin position="125"/>
        <end position="152"/>
    </location>
</feature>
<dbReference type="Proteomes" id="UP000284403">
    <property type="component" value="Unassembled WGS sequence"/>
</dbReference>
<protein>
    <submittedName>
        <fullName evidence="2">Uncharacterized protein</fullName>
    </submittedName>
</protein>
<evidence type="ECO:0000313" key="2">
    <source>
        <dbReference type="EMBL" id="RNF11654.1"/>
    </source>
</evidence>